<keyword evidence="2" id="KW-1185">Reference proteome</keyword>
<comment type="caution">
    <text evidence="1">The sequence shown here is derived from an EMBL/GenBank/DDBJ whole genome shotgun (WGS) entry which is preliminary data.</text>
</comment>
<accession>A0A852W085</accession>
<reference evidence="1 2" key="1">
    <citation type="submission" date="2020-07" db="EMBL/GenBank/DDBJ databases">
        <title>Sequencing the genomes of 1000 actinobacteria strains.</title>
        <authorList>
            <person name="Klenk H.-P."/>
        </authorList>
    </citation>
    <scope>NUCLEOTIDE SEQUENCE [LARGE SCALE GENOMIC DNA]</scope>
    <source>
        <strain evidence="1 2">DSM 44749</strain>
    </source>
</reference>
<organism evidence="1 2">
    <name type="scientific">Pseudonocardia alni</name>
    <name type="common">Amycolata alni</name>
    <dbReference type="NCBI Taxonomy" id="33907"/>
    <lineage>
        <taxon>Bacteria</taxon>
        <taxon>Bacillati</taxon>
        <taxon>Actinomycetota</taxon>
        <taxon>Actinomycetes</taxon>
        <taxon>Pseudonocardiales</taxon>
        <taxon>Pseudonocardiaceae</taxon>
        <taxon>Pseudonocardia</taxon>
    </lineage>
</organism>
<protein>
    <submittedName>
        <fullName evidence="1">Uncharacterized protein</fullName>
    </submittedName>
</protein>
<dbReference type="RefSeq" id="WP_179760501.1">
    <property type="nucleotide sequence ID" value="NZ_BAAAJZ010000008.1"/>
</dbReference>
<dbReference type="GeneID" id="98050992"/>
<dbReference type="EMBL" id="JACCCZ010000001">
    <property type="protein sequence ID" value="NYG00901.1"/>
    <property type="molecule type" value="Genomic_DNA"/>
</dbReference>
<gene>
    <name evidence="1" type="ORF">HDA37_001186</name>
</gene>
<evidence type="ECO:0000313" key="2">
    <source>
        <dbReference type="Proteomes" id="UP000549695"/>
    </source>
</evidence>
<dbReference type="AlphaFoldDB" id="A0A852W085"/>
<proteinExistence type="predicted"/>
<evidence type="ECO:0000313" key="1">
    <source>
        <dbReference type="EMBL" id="NYG00901.1"/>
    </source>
</evidence>
<dbReference type="Proteomes" id="UP000549695">
    <property type="component" value="Unassembled WGS sequence"/>
</dbReference>
<name>A0A852W085_PSEA5</name>
<sequence>MRFAGTPEQQLGITLGAVLVYVSMHRTAAMIADKWAAAAPLARGLSHALPQGRRDAAVVAGPWLLSAMVRFAGIPAVTAAMLTPAPGRDVPPLLRMQVGPVTWELADAVAYTSMLNAWRIAEDLLACGQTPTE</sequence>